<dbReference type="AlphaFoldDB" id="A0A6L3B7I8"/>
<evidence type="ECO:0000313" key="4">
    <source>
        <dbReference type="Proteomes" id="UP000476837"/>
    </source>
</evidence>
<proteinExistence type="predicted"/>
<gene>
    <name evidence="3" type="ORF">DS837_00725</name>
</gene>
<dbReference type="RefSeq" id="WP_149163013.1">
    <property type="nucleotide sequence ID" value="NZ_QOKV01000001.1"/>
</dbReference>
<feature type="transmembrane region" description="Helical" evidence="2">
    <location>
        <begin position="66"/>
        <end position="86"/>
    </location>
</feature>
<reference evidence="3 4" key="1">
    <citation type="submission" date="2018-07" db="EMBL/GenBank/DDBJ databases">
        <title>Genome sequence of Roseomonas fauriae ATCC 49958.</title>
        <authorList>
            <person name="Sant'Anna F.H."/>
            <person name="Baldani J.I."/>
            <person name="Zilli J.E."/>
            <person name="Reis V.M."/>
            <person name="Hartmann A."/>
            <person name="Cruz L."/>
            <person name="de Souza E.M."/>
            <person name="de Oliveira Pedrosa F."/>
            <person name="Passaglia L.M.P."/>
        </authorList>
    </citation>
    <scope>NUCLEOTIDE SEQUENCE [LARGE SCALE GENOMIC DNA]</scope>
    <source>
        <strain evidence="3 4">ATCC 49958</strain>
    </source>
</reference>
<dbReference type="Proteomes" id="UP000476837">
    <property type="component" value="Unassembled WGS sequence"/>
</dbReference>
<keyword evidence="2" id="KW-0812">Transmembrane</keyword>
<evidence type="ECO:0000256" key="2">
    <source>
        <dbReference type="SAM" id="Phobius"/>
    </source>
</evidence>
<dbReference type="PANTHER" id="PTHR41386:SF1">
    <property type="entry name" value="MEMBRANE PROTEIN"/>
    <property type="match status" value="1"/>
</dbReference>
<feature type="transmembrane region" description="Helical" evidence="2">
    <location>
        <begin position="92"/>
        <end position="115"/>
    </location>
</feature>
<feature type="coiled-coil region" evidence="1">
    <location>
        <begin position="134"/>
        <end position="176"/>
    </location>
</feature>
<keyword evidence="2" id="KW-0472">Membrane</keyword>
<comment type="caution">
    <text evidence="3">The sequence shown here is derived from an EMBL/GenBank/DDBJ whole genome shotgun (WGS) entry which is preliminary data.</text>
</comment>
<dbReference type="Pfam" id="PF06210">
    <property type="entry name" value="DUF1003"/>
    <property type="match status" value="1"/>
</dbReference>
<name>A0A6L3B7I8_AZOBR</name>
<evidence type="ECO:0000313" key="3">
    <source>
        <dbReference type="EMBL" id="KAA0688949.1"/>
    </source>
</evidence>
<evidence type="ECO:0000256" key="1">
    <source>
        <dbReference type="SAM" id="Coils"/>
    </source>
</evidence>
<sequence>MSAAHNGLKGHPANGLHPVALGHEDLERLHLLRQHRRETRGAGTPARTAGQWVADGVAALVGSWRFIIVQSALLALWIGANALGWARAWDPYPFILLNLVLSFQAAYTAPIIMMSQNRQADIDRKRASQDYDVNLKAELEIELLHQKIDLLREQEIARLTRMVEDLTEALAAARNTALPPTPTT</sequence>
<protein>
    <submittedName>
        <fullName evidence="3">DUF1003 domain-containing protein</fullName>
    </submittedName>
</protein>
<dbReference type="PANTHER" id="PTHR41386">
    <property type="entry name" value="INTEGRAL MEMBRANE PROTEIN-RELATED"/>
    <property type="match status" value="1"/>
</dbReference>
<keyword evidence="1" id="KW-0175">Coiled coil</keyword>
<dbReference type="InterPro" id="IPR010406">
    <property type="entry name" value="DUF1003"/>
</dbReference>
<organism evidence="3 4">
    <name type="scientific">Azospirillum brasilense</name>
    <dbReference type="NCBI Taxonomy" id="192"/>
    <lineage>
        <taxon>Bacteria</taxon>
        <taxon>Pseudomonadati</taxon>
        <taxon>Pseudomonadota</taxon>
        <taxon>Alphaproteobacteria</taxon>
        <taxon>Rhodospirillales</taxon>
        <taxon>Azospirillaceae</taxon>
        <taxon>Azospirillum</taxon>
    </lineage>
</organism>
<accession>A0A6L3B7I8</accession>
<keyword evidence="2" id="KW-1133">Transmembrane helix</keyword>
<dbReference type="EMBL" id="QOKV01000001">
    <property type="protein sequence ID" value="KAA0688949.1"/>
    <property type="molecule type" value="Genomic_DNA"/>
</dbReference>